<evidence type="ECO:0000313" key="2">
    <source>
        <dbReference type="EMBL" id="KKN86207.1"/>
    </source>
</evidence>
<sequence>MQAAIHAQAIRVLGSPEAAQTWMQTPVIGLTDQRPAELLETDNGAQQVADHLTRIEYGVYT</sequence>
<dbReference type="Pfam" id="PF09722">
    <property type="entry name" value="Xre_MbcA_ParS_C"/>
    <property type="match status" value="1"/>
</dbReference>
<evidence type="ECO:0000259" key="1">
    <source>
        <dbReference type="Pfam" id="PF09722"/>
    </source>
</evidence>
<protein>
    <recommendedName>
        <fullName evidence="1">Antitoxin Xre/MbcA/ParS-like toxin-binding domain-containing protein</fullName>
    </recommendedName>
</protein>
<accession>A0A0F9UFQ7</accession>
<reference evidence="2" key="1">
    <citation type="journal article" date="2015" name="Nature">
        <title>Complex archaea that bridge the gap between prokaryotes and eukaryotes.</title>
        <authorList>
            <person name="Spang A."/>
            <person name="Saw J.H."/>
            <person name="Jorgensen S.L."/>
            <person name="Zaremba-Niedzwiedzka K."/>
            <person name="Martijn J."/>
            <person name="Lind A.E."/>
            <person name="van Eijk R."/>
            <person name="Schleper C."/>
            <person name="Guy L."/>
            <person name="Ettema T.J."/>
        </authorList>
    </citation>
    <scope>NUCLEOTIDE SEQUENCE</scope>
</reference>
<proteinExistence type="predicted"/>
<dbReference type="AlphaFoldDB" id="A0A0F9UFQ7"/>
<dbReference type="InterPro" id="IPR024467">
    <property type="entry name" value="Xre/MbcA/ParS-like_toxin-bd"/>
</dbReference>
<dbReference type="EMBL" id="LAZR01000150">
    <property type="protein sequence ID" value="KKN86207.1"/>
    <property type="molecule type" value="Genomic_DNA"/>
</dbReference>
<gene>
    <name evidence="2" type="ORF">LCGC14_0270760</name>
</gene>
<comment type="caution">
    <text evidence="2">The sequence shown here is derived from an EMBL/GenBank/DDBJ whole genome shotgun (WGS) entry which is preliminary data.</text>
</comment>
<name>A0A0F9UFQ7_9ZZZZ</name>
<dbReference type="NCBIfam" id="TIGR02293">
    <property type="entry name" value="TAS_TIGR02293"/>
    <property type="match status" value="1"/>
</dbReference>
<organism evidence="2">
    <name type="scientific">marine sediment metagenome</name>
    <dbReference type="NCBI Taxonomy" id="412755"/>
    <lineage>
        <taxon>unclassified sequences</taxon>
        <taxon>metagenomes</taxon>
        <taxon>ecological metagenomes</taxon>
    </lineage>
</organism>
<feature type="domain" description="Antitoxin Xre/MbcA/ParS-like toxin-binding" evidence="1">
    <location>
        <begin position="8"/>
        <end position="58"/>
    </location>
</feature>
<dbReference type="InterPro" id="IPR011979">
    <property type="entry name" value="Antitox_Xre"/>
</dbReference>